<feature type="chain" id="PRO_5014757332" description="Lipoprotein" evidence="2">
    <location>
        <begin position="21"/>
        <end position="481"/>
    </location>
</feature>
<feature type="signal peptide" evidence="2">
    <location>
        <begin position="1"/>
        <end position="20"/>
    </location>
</feature>
<evidence type="ECO:0000256" key="2">
    <source>
        <dbReference type="SAM" id="SignalP"/>
    </source>
</evidence>
<keyword evidence="2" id="KW-0732">Signal</keyword>
<reference evidence="3 4" key="1">
    <citation type="submission" date="2018-01" db="EMBL/GenBank/DDBJ databases">
        <title>Denitrification phenotypes of diverse strains of Pseudomonas stutzeri.</title>
        <authorList>
            <person name="Milligan D.A."/>
            <person name="Bergaust L."/>
            <person name="Bakken L.R."/>
            <person name="Frostegard A."/>
        </authorList>
    </citation>
    <scope>NUCLEOTIDE SEQUENCE [LARGE SCALE GENOMIC DNA]</scope>
    <source>
        <strain evidence="3 4">24a75</strain>
    </source>
</reference>
<dbReference type="Proteomes" id="UP000236023">
    <property type="component" value="Unassembled WGS sequence"/>
</dbReference>
<organism evidence="3 4">
    <name type="scientific">Stutzerimonas stutzeri</name>
    <name type="common">Pseudomonas stutzeri</name>
    <dbReference type="NCBI Taxonomy" id="316"/>
    <lineage>
        <taxon>Bacteria</taxon>
        <taxon>Pseudomonadati</taxon>
        <taxon>Pseudomonadota</taxon>
        <taxon>Gammaproteobacteria</taxon>
        <taxon>Pseudomonadales</taxon>
        <taxon>Pseudomonadaceae</taxon>
        <taxon>Stutzerimonas</taxon>
    </lineage>
</organism>
<accession>A0A2N8SRJ6</accession>
<sequence>MKTSFPPLRNLALLAGIALASGCQTLAPTEKMASFNDLYLSGEYQAAADAALQHAGGLATEKKPELLWSLQAGTALTASGQFQLSNQVLDTAETLAKEEDTEHLARKGLEKVTSTLVNNNLNRYSPTVYDGVMVNTYKALNNMFLADAQNARIEFNRAADRQRRAEEHFRSKIEAQKEKQTEELAKTEAPVQASAGSVVPNRAQAEQSVYEAYPELKDWEVYPDFVNPYTDYLHGLYFMLGSSDRDDLGKARDSLRRVAGMNPGNTAVKTDLMVVDKLIRGEWRKQKLNPAVWVIFENGLGPEIEEVLVPIPLFLVNDKVEYSQLALPKLKLREQAYSHLELFSGGKSLGRTEQLASIDRVVQTEFKKDFPLKVTEAVISSITKGFIQYKAKEQFGLAGSLAAGVYQATTTRADTRMWTALPKEIQVARIRPPADRKLLIKGPGLQAPLAVELPDEQFSVVYVKASAPGTPPVFQIAGYQP</sequence>
<dbReference type="PROSITE" id="PS51257">
    <property type="entry name" value="PROKAR_LIPOPROTEIN"/>
    <property type="match status" value="1"/>
</dbReference>
<dbReference type="RefSeq" id="WP_102895779.1">
    <property type="nucleotide sequence ID" value="NZ_JAMOHU010000058.1"/>
</dbReference>
<feature type="compositionally biased region" description="Basic and acidic residues" evidence="1">
    <location>
        <begin position="174"/>
        <end position="186"/>
    </location>
</feature>
<evidence type="ECO:0000313" key="4">
    <source>
        <dbReference type="Proteomes" id="UP000236023"/>
    </source>
</evidence>
<protein>
    <recommendedName>
        <fullName evidence="5">Lipoprotein</fullName>
    </recommendedName>
</protein>
<evidence type="ECO:0000256" key="1">
    <source>
        <dbReference type="SAM" id="MobiDB-lite"/>
    </source>
</evidence>
<gene>
    <name evidence="3" type="ORF">CXK94_21115</name>
</gene>
<proteinExistence type="predicted"/>
<evidence type="ECO:0000313" key="3">
    <source>
        <dbReference type="EMBL" id="PNG05116.1"/>
    </source>
</evidence>
<dbReference type="AlphaFoldDB" id="A0A2N8SRJ6"/>
<comment type="caution">
    <text evidence="3">The sequence shown here is derived from an EMBL/GenBank/DDBJ whole genome shotgun (WGS) entry which is preliminary data.</text>
</comment>
<evidence type="ECO:0008006" key="5">
    <source>
        <dbReference type="Google" id="ProtNLM"/>
    </source>
</evidence>
<name>A0A2N8SRJ6_STUST</name>
<dbReference type="EMBL" id="POUT01000019">
    <property type="protein sequence ID" value="PNG05116.1"/>
    <property type="molecule type" value="Genomic_DNA"/>
</dbReference>
<feature type="region of interest" description="Disordered" evidence="1">
    <location>
        <begin position="174"/>
        <end position="198"/>
    </location>
</feature>